<keyword evidence="4" id="KW-1185">Reference proteome</keyword>
<proteinExistence type="predicted"/>
<feature type="compositionally biased region" description="Gly residues" evidence="1">
    <location>
        <begin position="158"/>
        <end position="183"/>
    </location>
</feature>
<dbReference type="AlphaFoldDB" id="A0A9P0K6M3"/>
<reference evidence="3" key="1">
    <citation type="submission" date="2022-03" db="EMBL/GenBank/DDBJ databases">
        <authorList>
            <person name="Sayadi A."/>
        </authorList>
    </citation>
    <scope>NUCLEOTIDE SEQUENCE</scope>
</reference>
<evidence type="ECO:0000256" key="2">
    <source>
        <dbReference type="SAM" id="SignalP"/>
    </source>
</evidence>
<evidence type="ECO:0000256" key="1">
    <source>
        <dbReference type="SAM" id="MobiDB-lite"/>
    </source>
</evidence>
<comment type="caution">
    <text evidence="3">The sequence shown here is derived from an EMBL/GenBank/DDBJ whole genome shotgun (WGS) entry which is preliminary data.</text>
</comment>
<name>A0A9P0K6M3_ACAOB</name>
<dbReference type="EMBL" id="CAKOFQ010006751">
    <property type="protein sequence ID" value="CAH1968206.1"/>
    <property type="molecule type" value="Genomic_DNA"/>
</dbReference>
<dbReference type="OrthoDB" id="6783084at2759"/>
<sequence length="241" mass="23830">MISLYPCLLLLALAGSTLAYAGQYIPKSFYVIDRQGHQSDVVYIRNRRDILEPLIRMRRGSDVGGNGAQASSSAHASASANAGAGGIGAGGEGIPGFPGGFPGPGGFPTGFNGHDYSNPSAFLDQLSSFASNFPGAFGGPGGIGGGQGKSFATSGSFASGGGQGSGSGTGYGTGSEGGVGGHQGHQAGYNGPILFSRFGETEGRGAQVSASAEGPHAAFSSSSTSVDGNGKVKYSVKSGKY</sequence>
<feature type="signal peptide" evidence="2">
    <location>
        <begin position="1"/>
        <end position="19"/>
    </location>
</feature>
<gene>
    <name evidence="3" type="ORF">ACAOBT_LOCUS7722</name>
</gene>
<keyword evidence="2" id="KW-0732">Signal</keyword>
<feature type="chain" id="PRO_5040447523" evidence="2">
    <location>
        <begin position="20"/>
        <end position="241"/>
    </location>
</feature>
<dbReference type="Proteomes" id="UP001152888">
    <property type="component" value="Unassembled WGS sequence"/>
</dbReference>
<feature type="region of interest" description="Disordered" evidence="1">
    <location>
        <begin position="201"/>
        <end position="241"/>
    </location>
</feature>
<feature type="region of interest" description="Disordered" evidence="1">
    <location>
        <begin position="147"/>
        <end position="186"/>
    </location>
</feature>
<evidence type="ECO:0000313" key="3">
    <source>
        <dbReference type="EMBL" id="CAH1968206.1"/>
    </source>
</evidence>
<accession>A0A9P0K6M3</accession>
<evidence type="ECO:0000313" key="4">
    <source>
        <dbReference type="Proteomes" id="UP001152888"/>
    </source>
</evidence>
<protein>
    <submittedName>
        <fullName evidence="3">Uncharacterized protein</fullName>
    </submittedName>
</protein>
<organism evidence="3 4">
    <name type="scientific">Acanthoscelides obtectus</name>
    <name type="common">Bean weevil</name>
    <name type="synonym">Bruchus obtectus</name>
    <dbReference type="NCBI Taxonomy" id="200917"/>
    <lineage>
        <taxon>Eukaryota</taxon>
        <taxon>Metazoa</taxon>
        <taxon>Ecdysozoa</taxon>
        <taxon>Arthropoda</taxon>
        <taxon>Hexapoda</taxon>
        <taxon>Insecta</taxon>
        <taxon>Pterygota</taxon>
        <taxon>Neoptera</taxon>
        <taxon>Endopterygota</taxon>
        <taxon>Coleoptera</taxon>
        <taxon>Polyphaga</taxon>
        <taxon>Cucujiformia</taxon>
        <taxon>Chrysomeloidea</taxon>
        <taxon>Chrysomelidae</taxon>
        <taxon>Bruchinae</taxon>
        <taxon>Bruchini</taxon>
        <taxon>Acanthoscelides</taxon>
    </lineage>
</organism>